<organism evidence="5 6">
    <name type="scientific">Salinicoccus sediminis</name>
    <dbReference type="NCBI Taxonomy" id="1432562"/>
    <lineage>
        <taxon>Bacteria</taxon>
        <taxon>Bacillati</taxon>
        <taxon>Bacillota</taxon>
        <taxon>Bacilli</taxon>
        <taxon>Bacillales</taxon>
        <taxon>Staphylococcaceae</taxon>
        <taxon>Salinicoccus</taxon>
    </lineage>
</organism>
<dbReference type="PANTHER" id="PTHR30146">
    <property type="entry name" value="LACI-RELATED TRANSCRIPTIONAL REPRESSOR"/>
    <property type="match status" value="1"/>
</dbReference>
<feature type="domain" description="HTH lacI-type" evidence="4">
    <location>
        <begin position="2"/>
        <end position="56"/>
    </location>
</feature>
<gene>
    <name evidence="5" type="ORF">WN59_13165</name>
</gene>
<dbReference type="Pfam" id="PF00532">
    <property type="entry name" value="Peripla_BP_1"/>
    <property type="match status" value="1"/>
</dbReference>
<evidence type="ECO:0000256" key="1">
    <source>
        <dbReference type="ARBA" id="ARBA00023015"/>
    </source>
</evidence>
<comment type="caution">
    <text evidence="5">The sequence shown here is derived from an EMBL/GenBank/DDBJ whole genome shotgun (WGS) entry which is preliminary data.</text>
</comment>
<evidence type="ECO:0000313" key="5">
    <source>
        <dbReference type="EMBL" id="KKK32982.1"/>
    </source>
</evidence>
<dbReference type="InterPro" id="IPR028082">
    <property type="entry name" value="Peripla_BP_I"/>
</dbReference>
<reference evidence="5 6" key="1">
    <citation type="submission" date="2015-04" db="EMBL/GenBank/DDBJ databases">
        <title>Taxonomic description and genome sequence of Salinicoccus sediminis sp. nov., a novel hyper halotolerant bacterium isolated from marine sediment.</title>
        <authorList>
            <person name="Mathan Kumar R."/>
            <person name="Kaur G."/>
            <person name="Kumar N."/>
            <person name="Kumar A."/>
            <person name="Singh N.K."/>
            <person name="Kaur N."/>
            <person name="Mayilraj S."/>
        </authorList>
    </citation>
    <scope>NUCLEOTIDE SEQUENCE [LARGE SCALE GENOMIC DNA]</scope>
    <source>
        <strain evidence="5 6">SV-16</strain>
    </source>
</reference>
<keyword evidence="2 5" id="KW-0238">DNA-binding</keyword>
<dbReference type="RefSeq" id="WP_046580846.1">
    <property type="nucleotide sequence ID" value="NZ_LAYZ01000026.1"/>
</dbReference>
<dbReference type="SUPFAM" id="SSF53822">
    <property type="entry name" value="Periplasmic binding protein-like I"/>
    <property type="match status" value="1"/>
</dbReference>
<dbReference type="EMBL" id="LAYZ01000026">
    <property type="protein sequence ID" value="KKK32982.1"/>
    <property type="molecule type" value="Genomic_DNA"/>
</dbReference>
<dbReference type="PROSITE" id="PS50932">
    <property type="entry name" value="HTH_LACI_2"/>
    <property type="match status" value="1"/>
</dbReference>
<dbReference type="OrthoDB" id="43195at2"/>
<dbReference type="STRING" id="1432562.WN59_13165"/>
<dbReference type="CDD" id="cd01542">
    <property type="entry name" value="PBP1_TreR-like"/>
    <property type="match status" value="1"/>
</dbReference>
<dbReference type="PROSITE" id="PS00356">
    <property type="entry name" value="HTH_LACI_1"/>
    <property type="match status" value="1"/>
</dbReference>
<dbReference type="PATRIC" id="fig|1432562.3.peg.2644"/>
<protein>
    <submittedName>
        <fullName evidence="5">DNA-binding protein</fullName>
    </submittedName>
</protein>
<dbReference type="GO" id="GO:0003700">
    <property type="term" value="F:DNA-binding transcription factor activity"/>
    <property type="evidence" value="ECO:0007669"/>
    <property type="project" value="TreeGrafter"/>
</dbReference>
<dbReference type="SMART" id="SM00354">
    <property type="entry name" value="HTH_LACI"/>
    <property type="match status" value="1"/>
</dbReference>
<dbReference type="SUPFAM" id="SSF47413">
    <property type="entry name" value="lambda repressor-like DNA-binding domains"/>
    <property type="match status" value="1"/>
</dbReference>
<dbReference type="InterPro" id="IPR001761">
    <property type="entry name" value="Peripla_BP/Lac1_sug-bd_dom"/>
</dbReference>
<dbReference type="Proteomes" id="UP000034287">
    <property type="component" value="Unassembled WGS sequence"/>
</dbReference>
<dbReference type="PANTHER" id="PTHR30146:SF146">
    <property type="entry name" value="HTH-TYPE TRANSCRIPTIONAL REGULATOR TRER"/>
    <property type="match status" value="1"/>
</dbReference>
<evidence type="ECO:0000259" key="4">
    <source>
        <dbReference type="PROSITE" id="PS50932"/>
    </source>
</evidence>
<dbReference type="InterPro" id="IPR010982">
    <property type="entry name" value="Lambda_DNA-bd_dom_sf"/>
</dbReference>
<dbReference type="CDD" id="cd01392">
    <property type="entry name" value="HTH_LacI"/>
    <property type="match status" value="1"/>
</dbReference>
<proteinExistence type="predicted"/>
<dbReference type="AlphaFoldDB" id="A0A0M2SJF1"/>
<dbReference type="InterPro" id="IPR000843">
    <property type="entry name" value="HTH_LacI"/>
</dbReference>
<evidence type="ECO:0000256" key="3">
    <source>
        <dbReference type="ARBA" id="ARBA00023163"/>
    </source>
</evidence>
<dbReference type="Gene3D" id="1.10.260.40">
    <property type="entry name" value="lambda repressor-like DNA-binding domains"/>
    <property type="match status" value="1"/>
</dbReference>
<keyword evidence="6" id="KW-1185">Reference proteome</keyword>
<keyword evidence="1" id="KW-0805">Transcription regulation</keyword>
<name>A0A0M2SJF1_9STAP</name>
<dbReference type="Pfam" id="PF00356">
    <property type="entry name" value="LacI"/>
    <property type="match status" value="1"/>
</dbReference>
<dbReference type="Gene3D" id="3.40.50.2300">
    <property type="match status" value="2"/>
</dbReference>
<dbReference type="PRINTS" id="PR00036">
    <property type="entry name" value="HTHLACI"/>
</dbReference>
<evidence type="ECO:0000256" key="2">
    <source>
        <dbReference type="ARBA" id="ARBA00023125"/>
    </source>
</evidence>
<keyword evidence="3" id="KW-0804">Transcription</keyword>
<dbReference type="GO" id="GO:0000976">
    <property type="term" value="F:transcription cis-regulatory region binding"/>
    <property type="evidence" value="ECO:0007669"/>
    <property type="project" value="TreeGrafter"/>
</dbReference>
<accession>A0A0M2SJF1</accession>
<sequence length="332" mass="36056">MRTIKDIAKLADVSRTTVSRVLNDSGYVSEKSRKKVLDVIEETGYVPSQHAKSLRTKETKIIGVILPKISTDTSSRTVDGMNEVFGEKGYQILLTSTNLDKVKEIEHLRLLQNRQVDGIVLLATNTDEDLIREIQDSKVPVVVIGQEVPHDSGIPSVVFDDYGAAVKLMEALIGSGRRKIGYVGVEAADQAVGVLRKRAYLDVMERHGLESGAPSVQTGDFSIESGYEAASRMFSDGTGDIDAIFAATDRMGIGVWKYLREAGISVPGQVAVVGIGSSETSRFIEPAMTTVEYEFEAAGRAGAEILLSILNGFDNGPDKKILDFKLISRDSL</sequence>
<evidence type="ECO:0000313" key="6">
    <source>
        <dbReference type="Proteomes" id="UP000034287"/>
    </source>
</evidence>